<dbReference type="AlphaFoldDB" id="A0A8J2L7R8"/>
<dbReference type="EMBL" id="CAJVCH010544491">
    <property type="protein sequence ID" value="CAG7827678.1"/>
    <property type="molecule type" value="Genomic_DNA"/>
</dbReference>
<evidence type="ECO:0000256" key="1">
    <source>
        <dbReference type="SAM" id="MobiDB-lite"/>
    </source>
</evidence>
<accession>A0A8J2L7R8</accession>
<evidence type="ECO:0000313" key="3">
    <source>
        <dbReference type="Proteomes" id="UP000708208"/>
    </source>
</evidence>
<feature type="compositionally biased region" description="Polar residues" evidence="1">
    <location>
        <begin position="1"/>
        <end position="16"/>
    </location>
</feature>
<gene>
    <name evidence="2" type="ORF">AFUS01_LOCUS37653</name>
</gene>
<reference evidence="2" key="1">
    <citation type="submission" date="2021-06" db="EMBL/GenBank/DDBJ databases">
        <authorList>
            <person name="Hodson N. C."/>
            <person name="Mongue J. A."/>
            <person name="Jaron S. K."/>
        </authorList>
    </citation>
    <scope>NUCLEOTIDE SEQUENCE</scope>
</reference>
<name>A0A8J2L7R8_9HEXA</name>
<sequence>MSPVPSTQGAETSVYTITDGLGSREV</sequence>
<dbReference type="Proteomes" id="UP000708208">
    <property type="component" value="Unassembled WGS sequence"/>
</dbReference>
<feature type="region of interest" description="Disordered" evidence="1">
    <location>
        <begin position="1"/>
        <end position="26"/>
    </location>
</feature>
<organism evidence="2 3">
    <name type="scientific">Allacma fusca</name>
    <dbReference type="NCBI Taxonomy" id="39272"/>
    <lineage>
        <taxon>Eukaryota</taxon>
        <taxon>Metazoa</taxon>
        <taxon>Ecdysozoa</taxon>
        <taxon>Arthropoda</taxon>
        <taxon>Hexapoda</taxon>
        <taxon>Collembola</taxon>
        <taxon>Symphypleona</taxon>
        <taxon>Sminthuridae</taxon>
        <taxon>Allacma</taxon>
    </lineage>
</organism>
<evidence type="ECO:0000313" key="2">
    <source>
        <dbReference type="EMBL" id="CAG7827678.1"/>
    </source>
</evidence>
<feature type="non-terminal residue" evidence="2">
    <location>
        <position position="26"/>
    </location>
</feature>
<protein>
    <submittedName>
        <fullName evidence="2">Uncharacterized protein</fullName>
    </submittedName>
</protein>
<proteinExistence type="predicted"/>
<comment type="caution">
    <text evidence="2">The sequence shown here is derived from an EMBL/GenBank/DDBJ whole genome shotgun (WGS) entry which is preliminary data.</text>
</comment>
<keyword evidence="3" id="KW-1185">Reference proteome</keyword>